<comment type="caution">
    <text evidence="1">The sequence shown here is derived from an EMBL/GenBank/DDBJ whole genome shotgun (WGS) entry which is preliminary data.</text>
</comment>
<sequence length="833" mass="92540">MSSSTPSLNRKGSLRDYFPSLPLRSKLPSIRSRKSTASLNSLFSSYAPYVVHQQSMTPIILRDADATNKLLECILESPGGRKTLARLSRTCKAFKEPALDMLWRDLDSFVPLVSVFPNILMKRSRKPSMGLAKEPEADQWEKVLGYAERVRSITYVQAFNNVSPDIFPILAACPREYLLPNLKALTWKAENLQGLMYCRPYLTTKLESFTLEMGARAPKINDFLDEVMSKTKLTSFSFTLHSNIPENFVEKVHAQTRLEKLALMLPGILTAKIGKWASTLPLLKTIQLDLTNASSRAVENFFNDISPGSGYSTPSSVSGTDSGVFSGEDDIDFSEFRKSAARLTSDGPRLRPFAQLTQVNLTGEAGNIATFLRHVTSPLTLLELAIEDPPLPHEWRELCLQVSDGFGLTLQTLRIMPTSTARFAELVRSTSRGGDVQLRHLTLEHLGPMTRLQRFEIELPESAIFHNVDVAHLARACPNLEIARLCGQARFPPSFGPPYLTLEGIIPLTSQCKRLHTLAVVVNALDGRDEIYKELKLSSRALTRLNVGHSWCKNPLETAILISHIAPHLDSLKWFSPAIRAGSVDSHAAAWRKVQEFLPPMQRMRLIERSLLPKPIILPPPPKVDKQVDATVRKVNRGVLVKPAYVEISTQIIPPTMVETGIECQPETSSVEVDATPRYATAEITAIPEVFEQGVNAMPDTDDRGIDVMEIESELSESSGEDPVISQFSMPPLLSTFTPSLQGIITLPMRAVRVYTYYLTLPVRYMLSFTPLMSAPSPSTYAKIENGSTSSSDSREEKISEKSISHVSSFTSSHENHVVPFQNASTDVNPVRL</sequence>
<dbReference type="EMBL" id="MU274900">
    <property type="protein sequence ID" value="KAI0095121.1"/>
    <property type="molecule type" value="Genomic_DNA"/>
</dbReference>
<keyword evidence="2" id="KW-1185">Reference proteome</keyword>
<gene>
    <name evidence="1" type="ORF">BDY19DRAFT_880298</name>
</gene>
<dbReference type="Proteomes" id="UP001055072">
    <property type="component" value="Unassembled WGS sequence"/>
</dbReference>
<evidence type="ECO:0000313" key="1">
    <source>
        <dbReference type="EMBL" id="KAI0095121.1"/>
    </source>
</evidence>
<reference evidence="1" key="1">
    <citation type="journal article" date="2021" name="Environ. Microbiol.">
        <title>Gene family expansions and transcriptome signatures uncover fungal adaptations to wood decay.</title>
        <authorList>
            <person name="Hage H."/>
            <person name="Miyauchi S."/>
            <person name="Viragh M."/>
            <person name="Drula E."/>
            <person name="Min B."/>
            <person name="Chaduli D."/>
            <person name="Navarro D."/>
            <person name="Favel A."/>
            <person name="Norest M."/>
            <person name="Lesage-Meessen L."/>
            <person name="Balint B."/>
            <person name="Merenyi Z."/>
            <person name="de Eugenio L."/>
            <person name="Morin E."/>
            <person name="Martinez A.T."/>
            <person name="Baldrian P."/>
            <person name="Stursova M."/>
            <person name="Martinez M.J."/>
            <person name="Novotny C."/>
            <person name="Magnuson J.K."/>
            <person name="Spatafora J.W."/>
            <person name="Maurice S."/>
            <person name="Pangilinan J."/>
            <person name="Andreopoulos W."/>
            <person name="LaButti K."/>
            <person name="Hundley H."/>
            <person name="Na H."/>
            <person name="Kuo A."/>
            <person name="Barry K."/>
            <person name="Lipzen A."/>
            <person name="Henrissat B."/>
            <person name="Riley R."/>
            <person name="Ahrendt S."/>
            <person name="Nagy L.G."/>
            <person name="Grigoriev I.V."/>
            <person name="Martin F."/>
            <person name="Rosso M.N."/>
        </authorList>
    </citation>
    <scope>NUCLEOTIDE SEQUENCE</scope>
    <source>
        <strain evidence="1">CBS 384.51</strain>
    </source>
</reference>
<accession>A0ACB8UL81</accession>
<protein>
    <submittedName>
        <fullName evidence="1">Uncharacterized protein</fullName>
    </submittedName>
</protein>
<name>A0ACB8UL81_9APHY</name>
<proteinExistence type="predicted"/>
<evidence type="ECO:0000313" key="2">
    <source>
        <dbReference type="Proteomes" id="UP001055072"/>
    </source>
</evidence>
<organism evidence="1 2">
    <name type="scientific">Irpex rosettiformis</name>
    <dbReference type="NCBI Taxonomy" id="378272"/>
    <lineage>
        <taxon>Eukaryota</taxon>
        <taxon>Fungi</taxon>
        <taxon>Dikarya</taxon>
        <taxon>Basidiomycota</taxon>
        <taxon>Agaricomycotina</taxon>
        <taxon>Agaricomycetes</taxon>
        <taxon>Polyporales</taxon>
        <taxon>Irpicaceae</taxon>
        <taxon>Irpex</taxon>
    </lineage>
</organism>